<dbReference type="Gene3D" id="1.10.287.560">
    <property type="entry name" value="Histidine kinase CheA-like, homodimeric domain"/>
    <property type="match status" value="1"/>
</dbReference>
<dbReference type="GO" id="GO:0005524">
    <property type="term" value="F:ATP binding"/>
    <property type="evidence" value="ECO:0007669"/>
    <property type="project" value="UniProtKB-KW"/>
</dbReference>
<keyword evidence="4" id="KW-0145">Chemotaxis</keyword>
<dbReference type="SMART" id="SM00260">
    <property type="entry name" value="CheW"/>
    <property type="match status" value="1"/>
</dbReference>
<dbReference type="SUPFAM" id="SSF47226">
    <property type="entry name" value="Histidine-containing phosphotransfer domain, HPT domain"/>
    <property type="match status" value="1"/>
</dbReference>
<evidence type="ECO:0000256" key="3">
    <source>
        <dbReference type="ARBA" id="ARBA00021495"/>
    </source>
</evidence>
<name>A4BD11_9GAMM</name>
<dbReference type="FunFam" id="3.30.565.10:FF:000016">
    <property type="entry name" value="Chemotaxis protein CheA, putative"/>
    <property type="match status" value="1"/>
</dbReference>
<feature type="domain" description="HPt" evidence="16">
    <location>
        <begin position="1"/>
        <end position="103"/>
    </location>
</feature>
<feature type="domain" description="Histidine kinase" evidence="14">
    <location>
        <begin position="407"/>
        <end position="607"/>
    </location>
</feature>
<evidence type="ECO:0000256" key="10">
    <source>
        <dbReference type="ARBA" id="ARBA00023012"/>
    </source>
</evidence>
<dbReference type="RefSeq" id="WP_008045801.1">
    <property type="nucleotide sequence ID" value="NZ_CH724152.1"/>
</dbReference>
<dbReference type="InterPro" id="IPR036097">
    <property type="entry name" value="HisK_dim/P_sf"/>
</dbReference>
<protein>
    <recommendedName>
        <fullName evidence="3">Chemotaxis protein CheA</fullName>
        <ecNumber evidence="2">2.7.13.3</ecNumber>
    </recommendedName>
</protein>
<dbReference type="InterPro" id="IPR004358">
    <property type="entry name" value="Sig_transdc_His_kin-like_C"/>
</dbReference>
<dbReference type="InterPro" id="IPR002545">
    <property type="entry name" value="CheW-lke_dom"/>
</dbReference>
<dbReference type="CDD" id="cd00731">
    <property type="entry name" value="CheA_reg"/>
    <property type="match status" value="1"/>
</dbReference>
<dbReference type="Proteomes" id="UP000005953">
    <property type="component" value="Unassembled WGS sequence"/>
</dbReference>
<keyword evidence="8" id="KW-0418">Kinase</keyword>
<dbReference type="SMART" id="SM00387">
    <property type="entry name" value="HATPase_c"/>
    <property type="match status" value="1"/>
</dbReference>
<dbReference type="PANTHER" id="PTHR43395">
    <property type="entry name" value="SENSOR HISTIDINE KINASE CHEA"/>
    <property type="match status" value="1"/>
</dbReference>
<dbReference type="Gene3D" id="2.30.30.40">
    <property type="entry name" value="SH3 Domains"/>
    <property type="match status" value="1"/>
</dbReference>
<evidence type="ECO:0000313" key="18">
    <source>
        <dbReference type="Proteomes" id="UP000005953"/>
    </source>
</evidence>
<evidence type="ECO:0000256" key="2">
    <source>
        <dbReference type="ARBA" id="ARBA00012438"/>
    </source>
</evidence>
<comment type="caution">
    <text evidence="17">The sequence shown here is derived from an EMBL/GenBank/DDBJ whole genome shotgun (WGS) entry which is preliminary data.</text>
</comment>
<evidence type="ECO:0000256" key="8">
    <source>
        <dbReference type="ARBA" id="ARBA00022777"/>
    </source>
</evidence>
<dbReference type="GO" id="GO:0006935">
    <property type="term" value="P:chemotaxis"/>
    <property type="evidence" value="ECO:0007669"/>
    <property type="project" value="UniProtKB-KW"/>
</dbReference>
<dbReference type="STRING" id="314283.MED297_08391"/>
<dbReference type="PROSITE" id="PS50109">
    <property type="entry name" value="HIS_KIN"/>
    <property type="match status" value="1"/>
</dbReference>
<dbReference type="InterPro" id="IPR051315">
    <property type="entry name" value="Bact_Chemotaxis_CheA"/>
</dbReference>
<reference evidence="17 18" key="1">
    <citation type="submission" date="2006-02" db="EMBL/GenBank/DDBJ databases">
        <authorList>
            <person name="Pinhassi J."/>
            <person name="Pedros-Alio C."/>
            <person name="Ferriera S."/>
            <person name="Johnson J."/>
            <person name="Kravitz S."/>
            <person name="Halpern A."/>
            <person name="Remington K."/>
            <person name="Beeson K."/>
            <person name="Tran B."/>
            <person name="Rogers Y.-H."/>
            <person name="Friedman R."/>
            <person name="Venter J.C."/>
        </authorList>
    </citation>
    <scope>NUCLEOTIDE SEQUENCE [LARGE SCALE GENOMIC DNA]</scope>
    <source>
        <strain evidence="17 18">MED297</strain>
    </source>
</reference>
<dbReference type="CDD" id="cd00088">
    <property type="entry name" value="HPT"/>
    <property type="match status" value="1"/>
</dbReference>
<dbReference type="AlphaFoldDB" id="A4BD11"/>
<dbReference type="GO" id="GO:0005737">
    <property type="term" value="C:cytoplasm"/>
    <property type="evidence" value="ECO:0007669"/>
    <property type="project" value="InterPro"/>
</dbReference>
<sequence length="764" mass="84306">MSEESVHHIFQTEAEELLVEMEDALLALEDDPTNQELVNSLFRAMHTIKGAAGVFNFNHITEFTHPVETEVDLIRQGQRTVDSNLIATLLKIKDHTWALVESAVDGDGSLSNALYETGEALLQELQGERSVAPAAKANTATSSVERAPESSTSNGHSRANPIEEMFAHDFHDDDEPPESDGRMDSDQWFISLDFQADALRNGLDPASFISYLSNLGDINDIVTLTHRVPSLEKADFESCYLGFRIAFVSQASKADIEAVFEFALDDCTVSILPPHSKVATYLKQIEDLPELESLRLGDILLSIGAVTKAELERALNLQSSDENGATEERKKIGELLVEQKVIEQPVIERALKKQQKSREQSQTIRVDSNKLGQLINLVGELVTSSAAMKIVVERYHMRDADEVVAGMEHLVEEIRDHALQLRMVQIGDTFSRFRRVTRDVSNELGKKIDLVISGGESELDKTVVEKINDPLTHLVRNALDHGIELPSERLAAGKPEAGTITLNAFHDSGHIVIEVIDDGRGLDPEKIQAKAEKVGLIEPGVTLSRAEIFRLVFEPGLSTKEQASNLSGRGVGMDVVRRNIEALRGSVELDSNVGKGTHITINLPLTLAIIDGFMVGAGHERYVIPLSMVEECVEFNNGDWYEEKGQSNFINLRGEVMPFVRLRTFFQVPQRQQRQHRESLVVVRMGRHKAGFVVDQLFGEQQTVIKPLGDIFQHLKGVSGATILGTGDIALILDVQGLLTLAGNQHAHHSQAVVGSEANEHTEG</sequence>
<dbReference type="HOGENOM" id="CLU_000650_3_6_6"/>
<dbReference type="SUPFAM" id="SSF50341">
    <property type="entry name" value="CheW-like"/>
    <property type="match status" value="1"/>
</dbReference>
<dbReference type="PANTHER" id="PTHR43395:SF10">
    <property type="entry name" value="CHEMOTAXIS PROTEIN CHEA"/>
    <property type="match status" value="1"/>
</dbReference>
<accession>A4BD11</accession>
<feature type="region of interest" description="Disordered" evidence="13">
    <location>
        <begin position="132"/>
        <end position="159"/>
    </location>
</feature>
<evidence type="ECO:0000256" key="4">
    <source>
        <dbReference type="ARBA" id="ARBA00022500"/>
    </source>
</evidence>
<dbReference type="InterPro" id="IPR004105">
    <property type="entry name" value="CheA-like_dim"/>
</dbReference>
<evidence type="ECO:0000256" key="13">
    <source>
        <dbReference type="SAM" id="MobiDB-lite"/>
    </source>
</evidence>
<evidence type="ECO:0000259" key="14">
    <source>
        <dbReference type="PROSITE" id="PS50109"/>
    </source>
</evidence>
<dbReference type="InterPro" id="IPR036641">
    <property type="entry name" value="HPT_dom_sf"/>
</dbReference>
<dbReference type="Pfam" id="PF02895">
    <property type="entry name" value="H-kinase_dim"/>
    <property type="match status" value="1"/>
</dbReference>
<dbReference type="InterPro" id="IPR008207">
    <property type="entry name" value="Sig_transdc_His_kin_Hpt_dom"/>
</dbReference>
<feature type="compositionally biased region" description="Polar residues" evidence="13">
    <location>
        <begin position="138"/>
        <end position="157"/>
    </location>
</feature>
<dbReference type="EC" id="2.7.13.3" evidence="2"/>
<dbReference type="SUPFAM" id="SSF47384">
    <property type="entry name" value="Homodimeric domain of signal transducing histidine kinase"/>
    <property type="match status" value="1"/>
</dbReference>
<evidence type="ECO:0000259" key="16">
    <source>
        <dbReference type="PROSITE" id="PS50894"/>
    </source>
</evidence>
<evidence type="ECO:0000256" key="7">
    <source>
        <dbReference type="ARBA" id="ARBA00022741"/>
    </source>
</evidence>
<dbReference type="SMART" id="SM00073">
    <property type="entry name" value="HPT"/>
    <property type="match status" value="1"/>
</dbReference>
<evidence type="ECO:0000256" key="9">
    <source>
        <dbReference type="ARBA" id="ARBA00022840"/>
    </source>
</evidence>
<dbReference type="InterPro" id="IPR036061">
    <property type="entry name" value="CheW-like_dom_sf"/>
</dbReference>
<dbReference type="InterPro" id="IPR037006">
    <property type="entry name" value="CheA-like_homodim_sf"/>
</dbReference>
<proteinExistence type="predicted"/>
<evidence type="ECO:0000313" key="17">
    <source>
        <dbReference type="EMBL" id="EAR10093.1"/>
    </source>
</evidence>
<dbReference type="PRINTS" id="PR00344">
    <property type="entry name" value="BCTRLSENSOR"/>
</dbReference>
<dbReference type="InterPro" id="IPR036890">
    <property type="entry name" value="HATPase_C_sf"/>
</dbReference>
<dbReference type="PROSITE" id="PS50851">
    <property type="entry name" value="CHEW"/>
    <property type="match status" value="1"/>
</dbReference>
<dbReference type="InterPro" id="IPR003594">
    <property type="entry name" value="HATPase_dom"/>
</dbReference>
<feature type="domain" description="CheW-like" evidence="15">
    <location>
        <begin position="609"/>
        <end position="744"/>
    </location>
</feature>
<keyword evidence="10" id="KW-0902">Two-component regulatory system</keyword>
<dbReference type="Pfam" id="PF01627">
    <property type="entry name" value="Hpt"/>
    <property type="match status" value="1"/>
</dbReference>
<dbReference type="PROSITE" id="PS50894">
    <property type="entry name" value="HPT"/>
    <property type="match status" value="1"/>
</dbReference>
<dbReference type="SUPFAM" id="SSF55874">
    <property type="entry name" value="ATPase domain of HSP90 chaperone/DNA topoisomerase II/histidine kinase"/>
    <property type="match status" value="1"/>
</dbReference>
<evidence type="ECO:0000256" key="1">
    <source>
        <dbReference type="ARBA" id="ARBA00000085"/>
    </source>
</evidence>
<keyword evidence="6" id="KW-0808">Transferase</keyword>
<comment type="function">
    <text evidence="11">Involved in the transmission of sensory signals from the chemoreceptors to the flagellar motors. CheA is autophosphorylated; it can transfer its phosphate group to either CheB or CheY.</text>
</comment>
<dbReference type="EMBL" id="AAOE01000006">
    <property type="protein sequence ID" value="EAR10093.1"/>
    <property type="molecule type" value="Genomic_DNA"/>
</dbReference>
<keyword evidence="7" id="KW-0547">Nucleotide-binding</keyword>
<dbReference type="OrthoDB" id="9803176at2"/>
<dbReference type="GO" id="GO:0000155">
    <property type="term" value="F:phosphorelay sensor kinase activity"/>
    <property type="evidence" value="ECO:0007669"/>
    <property type="project" value="InterPro"/>
</dbReference>
<keyword evidence="9" id="KW-0067">ATP-binding</keyword>
<evidence type="ECO:0000256" key="12">
    <source>
        <dbReference type="PROSITE-ProRule" id="PRU00110"/>
    </source>
</evidence>
<evidence type="ECO:0000256" key="6">
    <source>
        <dbReference type="ARBA" id="ARBA00022679"/>
    </source>
</evidence>
<evidence type="ECO:0000259" key="15">
    <source>
        <dbReference type="PROSITE" id="PS50851"/>
    </source>
</evidence>
<dbReference type="CDD" id="cd16916">
    <property type="entry name" value="HATPase_CheA-like"/>
    <property type="match status" value="1"/>
</dbReference>
<organism evidence="17 18">
    <name type="scientific">Reinekea blandensis MED297</name>
    <dbReference type="NCBI Taxonomy" id="314283"/>
    <lineage>
        <taxon>Bacteria</taxon>
        <taxon>Pseudomonadati</taxon>
        <taxon>Pseudomonadota</taxon>
        <taxon>Gammaproteobacteria</taxon>
        <taxon>Oceanospirillales</taxon>
        <taxon>Saccharospirillaceae</taxon>
        <taxon>Reinekea</taxon>
    </lineage>
</organism>
<evidence type="ECO:0000256" key="5">
    <source>
        <dbReference type="ARBA" id="ARBA00022553"/>
    </source>
</evidence>
<dbReference type="Gene3D" id="1.20.120.160">
    <property type="entry name" value="HPT domain"/>
    <property type="match status" value="1"/>
</dbReference>
<dbReference type="Pfam" id="PF02518">
    <property type="entry name" value="HATPase_c"/>
    <property type="match status" value="1"/>
</dbReference>
<keyword evidence="5 12" id="KW-0597">Phosphoprotein</keyword>
<keyword evidence="18" id="KW-1185">Reference proteome</keyword>
<dbReference type="Pfam" id="PF01584">
    <property type="entry name" value="CheW"/>
    <property type="match status" value="1"/>
</dbReference>
<feature type="modified residue" description="Phosphohistidine" evidence="12">
    <location>
        <position position="46"/>
    </location>
</feature>
<dbReference type="InterPro" id="IPR005467">
    <property type="entry name" value="His_kinase_dom"/>
</dbReference>
<dbReference type="SMART" id="SM01231">
    <property type="entry name" value="H-kinase_dim"/>
    <property type="match status" value="1"/>
</dbReference>
<comment type="catalytic activity">
    <reaction evidence="1">
        <text>ATP + protein L-histidine = ADP + protein N-phospho-L-histidine.</text>
        <dbReference type="EC" id="2.7.13.3"/>
    </reaction>
</comment>
<gene>
    <name evidence="17" type="ORF">MED297_08391</name>
</gene>
<dbReference type="Gene3D" id="3.30.565.10">
    <property type="entry name" value="Histidine kinase-like ATPase, C-terminal domain"/>
    <property type="match status" value="1"/>
</dbReference>
<evidence type="ECO:0000256" key="11">
    <source>
        <dbReference type="ARBA" id="ARBA00035100"/>
    </source>
</evidence>